<dbReference type="EMBL" id="OB718122">
    <property type="protein sequence ID" value="CAD7239193.1"/>
    <property type="molecule type" value="Genomic_DNA"/>
</dbReference>
<dbReference type="InterPro" id="IPR036515">
    <property type="entry name" value="Transposase_17_sf"/>
</dbReference>
<organism evidence="1">
    <name type="scientific">Cyprideis torosa</name>
    <dbReference type="NCBI Taxonomy" id="163714"/>
    <lineage>
        <taxon>Eukaryota</taxon>
        <taxon>Metazoa</taxon>
        <taxon>Ecdysozoa</taxon>
        <taxon>Arthropoda</taxon>
        <taxon>Crustacea</taxon>
        <taxon>Oligostraca</taxon>
        <taxon>Ostracoda</taxon>
        <taxon>Podocopa</taxon>
        <taxon>Podocopida</taxon>
        <taxon>Cytherocopina</taxon>
        <taxon>Cytheroidea</taxon>
        <taxon>Cytherideidae</taxon>
        <taxon>Cyprideis</taxon>
    </lineage>
</organism>
<sequence length="88" mass="10593">MVVLPDHLHIIIRLPEGDNDFPGRWKAIKSDFSRALMRSGVELKKNTKGEIDLWQRRYWEHQIRDERDLQTHVDYIHYNPVKHGYANK</sequence>
<protein>
    <submittedName>
        <fullName evidence="1">Uncharacterized protein</fullName>
    </submittedName>
</protein>
<dbReference type="PANTHER" id="PTHR36966">
    <property type="entry name" value="REP-ASSOCIATED TYROSINE TRANSPOSASE"/>
    <property type="match status" value="1"/>
</dbReference>
<dbReference type="GO" id="GO:0004803">
    <property type="term" value="F:transposase activity"/>
    <property type="evidence" value="ECO:0007669"/>
    <property type="project" value="InterPro"/>
</dbReference>
<accession>A0A7R8WW72</accession>
<name>A0A7R8WW72_9CRUS</name>
<dbReference type="GO" id="GO:0043565">
    <property type="term" value="F:sequence-specific DNA binding"/>
    <property type="evidence" value="ECO:0007669"/>
    <property type="project" value="TreeGrafter"/>
</dbReference>
<dbReference type="SUPFAM" id="SSF143422">
    <property type="entry name" value="Transposase IS200-like"/>
    <property type="match status" value="1"/>
</dbReference>
<dbReference type="NCBIfam" id="NF047646">
    <property type="entry name" value="REP_Tyr_transpos"/>
    <property type="match status" value="1"/>
</dbReference>
<reference evidence="1" key="1">
    <citation type="submission" date="2020-11" db="EMBL/GenBank/DDBJ databases">
        <authorList>
            <person name="Tran Van P."/>
        </authorList>
    </citation>
    <scope>NUCLEOTIDE SEQUENCE</scope>
</reference>
<dbReference type="AlphaFoldDB" id="A0A7R8WW72"/>
<dbReference type="Pfam" id="PF01797">
    <property type="entry name" value="Y1_Tnp"/>
    <property type="match status" value="1"/>
</dbReference>
<feature type="non-terminal residue" evidence="1">
    <location>
        <position position="88"/>
    </location>
</feature>
<dbReference type="OrthoDB" id="10461503at2759"/>
<dbReference type="PANTHER" id="PTHR36966:SF1">
    <property type="entry name" value="REP-ASSOCIATED TYROSINE TRANSPOSASE"/>
    <property type="match status" value="1"/>
</dbReference>
<proteinExistence type="predicted"/>
<gene>
    <name evidence="1" type="ORF">CTOB1V02_LOCUS17008</name>
</gene>
<dbReference type="InterPro" id="IPR052715">
    <property type="entry name" value="RAYT_transposase"/>
</dbReference>
<dbReference type="InterPro" id="IPR002686">
    <property type="entry name" value="Transposase_17"/>
</dbReference>
<evidence type="ECO:0000313" key="1">
    <source>
        <dbReference type="EMBL" id="CAD7239193.1"/>
    </source>
</evidence>
<dbReference type="Gene3D" id="3.30.70.1290">
    <property type="entry name" value="Transposase IS200-like"/>
    <property type="match status" value="1"/>
</dbReference>
<dbReference type="SMART" id="SM01321">
    <property type="entry name" value="Y1_Tnp"/>
    <property type="match status" value="1"/>
</dbReference>
<dbReference type="GO" id="GO:0006313">
    <property type="term" value="P:DNA transposition"/>
    <property type="evidence" value="ECO:0007669"/>
    <property type="project" value="InterPro"/>
</dbReference>